<dbReference type="RefSeq" id="WP_073250446.1">
    <property type="nucleotide sequence ID" value="NZ_FQVG01000106.1"/>
</dbReference>
<organism evidence="1 2">
    <name type="scientific">Caloramator proteoclasticus DSM 10124</name>
    <dbReference type="NCBI Taxonomy" id="1121262"/>
    <lineage>
        <taxon>Bacteria</taxon>
        <taxon>Bacillati</taxon>
        <taxon>Bacillota</taxon>
        <taxon>Clostridia</taxon>
        <taxon>Eubacteriales</taxon>
        <taxon>Clostridiaceae</taxon>
        <taxon>Caloramator</taxon>
    </lineage>
</organism>
<dbReference type="EMBL" id="FQVG01000106">
    <property type="protein sequence ID" value="SHF51286.1"/>
    <property type="molecule type" value="Genomic_DNA"/>
</dbReference>
<dbReference type="AlphaFoldDB" id="A0A1M5C9F2"/>
<dbReference type="InterPro" id="IPR014202">
    <property type="entry name" value="Spore_II_R"/>
</dbReference>
<dbReference type="NCBIfam" id="TIGR02837">
    <property type="entry name" value="spore_II_R"/>
    <property type="match status" value="1"/>
</dbReference>
<protein>
    <submittedName>
        <fullName evidence="1">Stage II sporulation protein R</fullName>
    </submittedName>
</protein>
<evidence type="ECO:0000313" key="1">
    <source>
        <dbReference type="EMBL" id="SHF51286.1"/>
    </source>
</evidence>
<accession>A0A1M5C9F2</accession>
<gene>
    <name evidence="1" type="ORF">SAMN02746091_02679</name>
</gene>
<dbReference type="Pfam" id="PF09551">
    <property type="entry name" value="Spore_II_R"/>
    <property type="match status" value="1"/>
</dbReference>
<sequence length="209" mass="23860">MKRILCGIVTLVIIISFIYANRATGELNYKDKLIRFHVIANSDSKNDQSVKLKVRDAVLKELGPKLQRAKTKDEAIEIITSNIDRIENISNNILQNNGYKYTAKASLGTYTFPIKSYGNITLKEGDYTALRIVLGEGGGKNWWCVMFPPLCFIDITKGLTTEETEQQLNKVLNEEEVTEVMNISDFNKEKHEKVVFKFKILELFEGLFK</sequence>
<evidence type="ECO:0000313" key="2">
    <source>
        <dbReference type="Proteomes" id="UP000184423"/>
    </source>
</evidence>
<name>A0A1M5C9F2_9CLOT</name>
<proteinExistence type="predicted"/>
<keyword evidence="2" id="KW-1185">Reference proteome</keyword>
<reference evidence="2" key="1">
    <citation type="submission" date="2016-11" db="EMBL/GenBank/DDBJ databases">
        <authorList>
            <person name="Varghese N."/>
            <person name="Submissions S."/>
        </authorList>
    </citation>
    <scope>NUCLEOTIDE SEQUENCE [LARGE SCALE GENOMIC DNA]</scope>
    <source>
        <strain evidence="2">DSM 10124</strain>
    </source>
</reference>
<dbReference type="Proteomes" id="UP000184423">
    <property type="component" value="Unassembled WGS sequence"/>
</dbReference>